<feature type="compositionally biased region" description="Low complexity" evidence="1">
    <location>
        <begin position="497"/>
        <end position="515"/>
    </location>
</feature>
<keyword evidence="3" id="KW-1185">Reference proteome</keyword>
<accession>A0A9W6BPR7</accession>
<evidence type="ECO:0000256" key="1">
    <source>
        <dbReference type="SAM" id="MobiDB-lite"/>
    </source>
</evidence>
<evidence type="ECO:0000313" key="2">
    <source>
        <dbReference type="EMBL" id="GLC56029.1"/>
    </source>
</evidence>
<organism evidence="2 3">
    <name type="scientific">Pleodorina starrii</name>
    <dbReference type="NCBI Taxonomy" id="330485"/>
    <lineage>
        <taxon>Eukaryota</taxon>
        <taxon>Viridiplantae</taxon>
        <taxon>Chlorophyta</taxon>
        <taxon>core chlorophytes</taxon>
        <taxon>Chlorophyceae</taxon>
        <taxon>CS clade</taxon>
        <taxon>Chlamydomonadales</taxon>
        <taxon>Volvocaceae</taxon>
        <taxon>Pleodorina</taxon>
    </lineage>
</organism>
<dbReference type="AlphaFoldDB" id="A0A9W6BPR7"/>
<reference evidence="2 3" key="1">
    <citation type="journal article" date="2023" name="Commun. Biol.">
        <title>Reorganization of the ancestral sex-determining regions during the evolution of trioecy in Pleodorina starrii.</title>
        <authorList>
            <person name="Takahashi K."/>
            <person name="Suzuki S."/>
            <person name="Kawai-Toyooka H."/>
            <person name="Yamamoto K."/>
            <person name="Hamaji T."/>
            <person name="Ootsuki R."/>
            <person name="Yamaguchi H."/>
            <person name="Kawachi M."/>
            <person name="Higashiyama T."/>
            <person name="Nozaki H."/>
        </authorList>
    </citation>
    <scope>NUCLEOTIDE SEQUENCE [LARGE SCALE GENOMIC DNA]</scope>
    <source>
        <strain evidence="2 3">NIES-4479</strain>
    </source>
</reference>
<proteinExistence type="predicted"/>
<gene>
    <name evidence="2" type="primary">PLEST002970</name>
    <name evidence="2" type="ORF">PLESTB_001056900</name>
</gene>
<protein>
    <submittedName>
        <fullName evidence="2">Uncharacterized protein</fullName>
    </submittedName>
</protein>
<name>A0A9W6BPR7_9CHLO</name>
<feature type="compositionally biased region" description="Low complexity" evidence="1">
    <location>
        <begin position="1"/>
        <end position="20"/>
    </location>
</feature>
<feature type="compositionally biased region" description="Low complexity" evidence="1">
    <location>
        <begin position="267"/>
        <end position="280"/>
    </location>
</feature>
<comment type="caution">
    <text evidence="2">The sequence shown here is derived from an EMBL/GenBank/DDBJ whole genome shotgun (WGS) entry which is preliminary data.</text>
</comment>
<feature type="region of interest" description="Disordered" evidence="1">
    <location>
        <begin position="375"/>
        <end position="401"/>
    </location>
</feature>
<feature type="region of interest" description="Disordered" evidence="1">
    <location>
        <begin position="243"/>
        <end position="262"/>
    </location>
</feature>
<feature type="region of interest" description="Disordered" evidence="1">
    <location>
        <begin position="465"/>
        <end position="533"/>
    </location>
</feature>
<sequence length="683" mass="71374">MPSFPSQRQRPPSSGPATAGGNLGSGGGSPQLRPGRAGRGGLYDSPEREPPAARRGPAPAPLPDHNRPLAGAGGSFDPAGDGRGGLAGLRDPYDRPTRSQLKGAQSRLRQDKASGALDEVAGRHRVLFGAHQLVRKGLRRSIADAYAAYVGQVVNLPEDSYGLALRALDRTFNSEAGARSGQPPGVLDGYLHTTPFATSRAKRAQIFNTAHKIMRDLGGYVYDVSYYCPGELDQLREMRRPGAVPAGESYKSGPRLATGEPPLGREAVAAARRPSSAPSGRGRRAGQRPLMAPLNPAISPISGAIRQPGRATDLPGQTNATKPQPQQQQQRRPKTAASGAGAGGAALAAAAVARSVAVALDTAAAAEAAEHGGVPELLDPLEDQQRRDLRRRSSPAMFTKTPPHLRVSKFYDHVSPTQEMMEIIRQRTQRAAQEQAERAAERAAAAAAAAAADAAASAGSGREAMQPAAAVAPRSAVQPGSRMGGSGSGAAGPPPRQGAADAPAAAAAAAAAGRHASGGGVREGKGGSEDPDPAGTARILWIIETAYELGLAEVLGLEGPPPYPRSERLHPRDHRRQFYEAVYSSPERYAPYVPYAPPVNMQGVLGPVSPAVAPGDGYDSRGGHGYDDASPGRMGAGGAGWPYQYDGRTAQRIEMAAERRYVRETAPVSEAKLYPRSRRVRPH</sequence>
<feature type="region of interest" description="Disordered" evidence="1">
    <location>
        <begin position="267"/>
        <end position="340"/>
    </location>
</feature>
<evidence type="ECO:0000313" key="3">
    <source>
        <dbReference type="Proteomes" id="UP001165080"/>
    </source>
</evidence>
<feature type="region of interest" description="Disordered" evidence="1">
    <location>
        <begin position="1"/>
        <end position="116"/>
    </location>
</feature>
<dbReference type="Proteomes" id="UP001165080">
    <property type="component" value="Unassembled WGS sequence"/>
</dbReference>
<dbReference type="EMBL" id="BRXU01000014">
    <property type="protein sequence ID" value="GLC56029.1"/>
    <property type="molecule type" value="Genomic_DNA"/>
</dbReference>